<dbReference type="AlphaFoldDB" id="A0A928Z3A2"/>
<dbReference type="SUPFAM" id="SSF51197">
    <property type="entry name" value="Clavaminate synthase-like"/>
    <property type="match status" value="1"/>
</dbReference>
<dbReference type="RefSeq" id="WP_264324656.1">
    <property type="nucleotide sequence ID" value="NZ_JADEXQ010000023.1"/>
</dbReference>
<protein>
    <submittedName>
        <fullName evidence="1">2OG-Fe(II) oxygenase</fullName>
    </submittedName>
</protein>
<keyword evidence="2" id="KW-1185">Reference proteome</keyword>
<gene>
    <name evidence="1" type="ORF">IQ266_08860</name>
</gene>
<comment type="caution">
    <text evidence="1">The sequence shown here is derived from an EMBL/GenBank/DDBJ whole genome shotgun (WGS) entry which is preliminary data.</text>
</comment>
<reference evidence="1" key="1">
    <citation type="submission" date="2020-10" db="EMBL/GenBank/DDBJ databases">
        <authorList>
            <person name="Castelo-Branco R."/>
            <person name="Eusebio N."/>
            <person name="Adriana R."/>
            <person name="Vieira A."/>
            <person name="Brugerolle De Fraissinette N."/>
            <person name="Rezende De Castro R."/>
            <person name="Schneider M.P."/>
            <person name="Vasconcelos V."/>
            <person name="Leao P.N."/>
        </authorList>
    </citation>
    <scope>NUCLEOTIDE SEQUENCE</scope>
    <source>
        <strain evidence="1">LEGE 11480</strain>
    </source>
</reference>
<organism evidence="1 2">
    <name type="scientific">Romeriopsis navalis LEGE 11480</name>
    <dbReference type="NCBI Taxonomy" id="2777977"/>
    <lineage>
        <taxon>Bacteria</taxon>
        <taxon>Bacillati</taxon>
        <taxon>Cyanobacteriota</taxon>
        <taxon>Cyanophyceae</taxon>
        <taxon>Leptolyngbyales</taxon>
        <taxon>Leptolyngbyaceae</taxon>
        <taxon>Romeriopsis</taxon>
        <taxon>Romeriopsis navalis</taxon>
    </lineage>
</organism>
<dbReference type="Proteomes" id="UP000625316">
    <property type="component" value="Unassembled WGS sequence"/>
</dbReference>
<evidence type="ECO:0000313" key="2">
    <source>
        <dbReference type="Proteomes" id="UP000625316"/>
    </source>
</evidence>
<name>A0A928Z3A2_9CYAN</name>
<proteinExistence type="predicted"/>
<sequence>MQDVQTARPTAIPAAQNTIGRFTTRDTQPYQYRWDLASRSMHYLRSRGVTLYPVERLRNRFYRSMLKRHAANIPPLSEPRDAHILNSLRQDGVYITSLSELGLDFSEAAHSRLTDICIDLQRQPLPPNEFVAYAPSEDLVEVPGLANWGLQPRILEIVENYLQLPIAYHGMHLRRDIRNLLEARSRCWHFDLEDNRTLKMIVYLNDVELCDGPFQYLGSDDSIELRQQMNYRLGYLDPESVDKIIPKSRWHSALGKAGTVVMVDTARIIHRGKRSERTDRHALFFDYTSRKPKRPYYCHSLLTPEAMATFANTLPEKHLPYVFWRGIPSHR</sequence>
<dbReference type="Gene3D" id="2.60.120.620">
    <property type="entry name" value="q2cbj1_9rhob like domain"/>
    <property type="match status" value="1"/>
</dbReference>
<dbReference type="EMBL" id="JADEXQ010000023">
    <property type="protein sequence ID" value="MBE9029837.1"/>
    <property type="molecule type" value="Genomic_DNA"/>
</dbReference>
<accession>A0A928Z3A2</accession>
<evidence type="ECO:0000313" key="1">
    <source>
        <dbReference type="EMBL" id="MBE9029837.1"/>
    </source>
</evidence>